<evidence type="ECO:0000313" key="3">
    <source>
        <dbReference type="Proteomes" id="UP001252613"/>
    </source>
</evidence>
<keyword evidence="1" id="KW-0812">Transmembrane</keyword>
<protein>
    <submittedName>
        <fullName evidence="2">Uncharacterized protein</fullName>
    </submittedName>
</protein>
<reference evidence="2" key="1">
    <citation type="submission" date="2023-07" db="EMBL/GenBank/DDBJ databases">
        <title>Sorghum-associated microbial communities from plants grown in Nebraska, USA.</title>
        <authorList>
            <person name="Schachtman D."/>
        </authorList>
    </citation>
    <scope>NUCLEOTIDE SEQUENCE</scope>
    <source>
        <strain evidence="2">3432</strain>
    </source>
</reference>
<feature type="transmembrane region" description="Helical" evidence="1">
    <location>
        <begin position="12"/>
        <end position="29"/>
    </location>
</feature>
<proteinExistence type="predicted"/>
<evidence type="ECO:0000256" key="1">
    <source>
        <dbReference type="SAM" id="Phobius"/>
    </source>
</evidence>
<keyword evidence="1" id="KW-1133">Transmembrane helix</keyword>
<dbReference type="EMBL" id="JAVDVC010000001">
    <property type="protein sequence ID" value="MDR6956695.1"/>
    <property type="molecule type" value="Genomic_DNA"/>
</dbReference>
<name>A0AAW8M4P8_9PSED</name>
<feature type="transmembrane region" description="Helical" evidence="1">
    <location>
        <begin position="49"/>
        <end position="66"/>
    </location>
</feature>
<gene>
    <name evidence="2" type="ORF">J2W43_000658</name>
</gene>
<keyword evidence="1" id="KW-0472">Membrane</keyword>
<dbReference type="RefSeq" id="WP_123414397.1">
    <property type="nucleotide sequence ID" value="NZ_JAVDVC010000001.1"/>
</dbReference>
<accession>A0AAW8M4P8</accession>
<comment type="caution">
    <text evidence="2">The sequence shown here is derived from an EMBL/GenBank/DDBJ whole genome shotgun (WGS) entry which is preliminary data.</text>
</comment>
<dbReference type="AlphaFoldDB" id="A0AAW8M4P8"/>
<sequence>MLDTLLEFIFEYVARAIFFPIGWPIVKLISLGRYPSKGMWFKDTPESNWTMGLGIAAAVIVMMVALHQFRTP</sequence>
<organism evidence="2 3">
    <name type="scientific">Pseudomonas brassicacearum</name>
    <dbReference type="NCBI Taxonomy" id="930166"/>
    <lineage>
        <taxon>Bacteria</taxon>
        <taxon>Pseudomonadati</taxon>
        <taxon>Pseudomonadota</taxon>
        <taxon>Gammaproteobacteria</taxon>
        <taxon>Pseudomonadales</taxon>
        <taxon>Pseudomonadaceae</taxon>
        <taxon>Pseudomonas</taxon>
    </lineage>
</organism>
<evidence type="ECO:0000313" key="2">
    <source>
        <dbReference type="EMBL" id="MDR6956695.1"/>
    </source>
</evidence>
<dbReference type="Proteomes" id="UP001252613">
    <property type="component" value="Unassembled WGS sequence"/>
</dbReference>